<proteinExistence type="inferred from homology"/>
<dbReference type="PANTHER" id="PTHR43174:SF1">
    <property type="entry name" value="UDP-N-ACETYLGLUCOSAMINE 2-EPIMERASE"/>
    <property type="match status" value="1"/>
</dbReference>
<evidence type="ECO:0000256" key="1">
    <source>
        <dbReference type="RuleBase" id="RU003513"/>
    </source>
</evidence>
<dbReference type="Pfam" id="PF02350">
    <property type="entry name" value="Epimerase_2"/>
    <property type="match status" value="1"/>
</dbReference>
<evidence type="ECO:0000313" key="4">
    <source>
        <dbReference type="Proteomes" id="UP000011663"/>
    </source>
</evidence>
<accession>A0A2U4FGP5</accession>
<dbReference type="GO" id="GO:0016853">
    <property type="term" value="F:isomerase activity"/>
    <property type="evidence" value="ECO:0007669"/>
    <property type="project" value="UniProtKB-KW"/>
</dbReference>
<dbReference type="Gene3D" id="3.40.50.2000">
    <property type="entry name" value="Glycogen Phosphorylase B"/>
    <property type="match status" value="2"/>
</dbReference>
<evidence type="ECO:0000313" key="3">
    <source>
        <dbReference type="EMBL" id="EKV56321.1"/>
    </source>
</evidence>
<protein>
    <submittedName>
        <fullName evidence="3">UDP-N-acetylglucosamine 2-epimerase</fullName>
    </submittedName>
</protein>
<dbReference type="CDD" id="cd03786">
    <property type="entry name" value="GTB_UDP-GlcNAc_2-Epimerase"/>
    <property type="match status" value="1"/>
</dbReference>
<comment type="similarity">
    <text evidence="1">Belongs to the UDP-N-acetylglucosamine 2-epimerase family.</text>
</comment>
<name>A0A2U4FGP5_9SPIR</name>
<dbReference type="OrthoDB" id="9803238at2"/>
<keyword evidence="1" id="KW-0413">Isomerase</keyword>
<dbReference type="PANTHER" id="PTHR43174">
    <property type="entry name" value="UDP-N-ACETYLGLUCOSAMINE 2-EPIMERASE"/>
    <property type="match status" value="1"/>
</dbReference>
<dbReference type="GeneID" id="66488557"/>
<dbReference type="AlphaFoldDB" id="A0A2U4FGP5"/>
<dbReference type="NCBIfam" id="TIGR00236">
    <property type="entry name" value="wecB"/>
    <property type="match status" value="1"/>
</dbReference>
<dbReference type="Proteomes" id="UP000011663">
    <property type="component" value="Unassembled WGS sequence"/>
</dbReference>
<gene>
    <name evidence="3" type="ORF">A966_10757</name>
</gene>
<reference evidence="3 4" key="1">
    <citation type="submission" date="2012-07" db="EMBL/GenBank/DDBJ databases">
        <title>Genome sequence of Brachyspira sp. 30446, isolated from a pig with mucohaemorrhagic colitis.</title>
        <authorList>
            <person name="Rubin J.E."/>
            <person name="Fernando C."/>
            <person name="Harding J.C.S."/>
            <person name="Hill J.E."/>
        </authorList>
    </citation>
    <scope>NUCLEOTIDE SEQUENCE [LARGE SCALE GENOMIC DNA]</scope>
    <source>
        <strain evidence="3 4">30446</strain>
    </source>
</reference>
<evidence type="ECO:0000259" key="2">
    <source>
        <dbReference type="Pfam" id="PF02350"/>
    </source>
</evidence>
<dbReference type="RefSeq" id="WP_008725237.1">
    <property type="nucleotide sequence ID" value="NZ_JH994111.1"/>
</dbReference>
<dbReference type="EMBL" id="ALNZ01000032">
    <property type="protein sequence ID" value="EKV56321.1"/>
    <property type="molecule type" value="Genomic_DNA"/>
</dbReference>
<comment type="caution">
    <text evidence="3">The sequence shown here is derived from an EMBL/GenBank/DDBJ whole genome shotgun (WGS) entry which is preliminary data.</text>
</comment>
<sequence length="373" mass="43152">MKVMTILGTRPEIIKLTQVIKELDKYTEHILVHTGQNFDYELNEVFFNDLELRKPDYFLNVADSTLSKTIGNIIANADEVMDKEKPDALLLYGDTNSCLSIIPAKRRKIPVFHMEAGNRCFDERVPEEINRKIVDHLADINLVITEQARHYLQREGIASERIIKIGSSMKEIFEIYKDKINNSNILDKLSLEKNKYFVVSSHREEVVDIESNLISLIESLNALSEKYDYKIIFSTHPRTRRLLDKLENIKVHSNIIFSKPFGFFDYIALQKNSFCTLSDSGTITEESSLLKFPAVTIRNAHERPEGNDEGTLIMCGYKKDKVLKAVEVVTEQYKNNMIPKTVEDYNVDNLSMKVVRIILGYTEYVNENIWRKI</sequence>
<dbReference type="InterPro" id="IPR029767">
    <property type="entry name" value="WecB-like"/>
</dbReference>
<organism evidence="3 4">
    <name type="scientific">Brachyspira hampsonii 30446</name>
    <dbReference type="NCBI Taxonomy" id="1289135"/>
    <lineage>
        <taxon>Bacteria</taxon>
        <taxon>Pseudomonadati</taxon>
        <taxon>Spirochaetota</taxon>
        <taxon>Spirochaetia</taxon>
        <taxon>Brachyspirales</taxon>
        <taxon>Brachyspiraceae</taxon>
        <taxon>Brachyspira</taxon>
    </lineage>
</organism>
<feature type="domain" description="UDP-N-acetylglucosamine 2-epimerase" evidence="2">
    <location>
        <begin position="25"/>
        <end position="358"/>
    </location>
</feature>
<dbReference type="STRING" id="1289135.A966_10757"/>
<dbReference type="InterPro" id="IPR003331">
    <property type="entry name" value="UDP_GlcNAc_Epimerase_2_dom"/>
</dbReference>
<dbReference type="SUPFAM" id="SSF53756">
    <property type="entry name" value="UDP-Glycosyltransferase/glycogen phosphorylase"/>
    <property type="match status" value="1"/>
</dbReference>